<evidence type="ECO:0008006" key="5">
    <source>
        <dbReference type="Google" id="ProtNLM"/>
    </source>
</evidence>
<protein>
    <recommendedName>
        <fullName evidence="5">DUF910 domain-containing protein</fullName>
    </recommendedName>
</protein>
<name>A0A200I2U0_9ENTE</name>
<organism evidence="1 3">
    <name type="scientific">Enterococcus cecorum</name>
    <dbReference type="NCBI Taxonomy" id="44008"/>
    <lineage>
        <taxon>Bacteria</taxon>
        <taxon>Bacillati</taxon>
        <taxon>Bacillota</taxon>
        <taxon>Bacilli</taxon>
        <taxon>Lactobacillales</taxon>
        <taxon>Enterococcaceae</taxon>
        <taxon>Enterococcus</taxon>
    </lineage>
</organism>
<evidence type="ECO:0000313" key="3">
    <source>
        <dbReference type="Proteomes" id="UP000196503"/>
    </source>
</evidence>
<evidence type="ECO:0000313" key="1">
    <source>
        <dbReference type="EMBL" id="OUZ18839.1"/>
    </source>
</evidence>
<accession>A0A200I2U0</accession>
<dbReference type="Pfam" id="PF06014">
    <property type="entry name" value="YqgQ-like"/>
    <property type="match status" value="1"/>
</dbReference>
<dbReference type="InterPro" id="IPR009256">
    <property type="entry name" value="YqgQ-like"/>
</dbReference>
<dbReference type="Gene3D" id="1.10.287.760">
    <property type="entry name" value="YqgQ-like"/>
    <property type="match status" value="1"/>
</dbReference>
<evidence type="ECO:0000313" key="2">
    <source>
        <dbReference type="EMBL" id="RBR27508.1"/>
    </source>
</evidence>
<gene>
    <name evidence="1" type="ORF">A5869_000487</name>
    <name evidence="2" type="ORF">EB18_02195</name>
</gene>
<proteinExistence type="predicted"/>
<comment type="caution">
    <text evidence="1">The sequence shown here is derived from an EMBL/GenBank/DDBJ whole genome shotgun (WGS) entry which is preliminary data.</text>
</comment>
<dbReference type="Proteomes" id="UP000252800">
    <property type="component" value="Unassembled WGS sequence"/>
</dbReference>
<dbReference type="EMBL" id="NIBL01000001">
    <property type="protein sequence ID" value="OUZ18839.1"/>
    <property type="molecule type" value="Genomic_DNA"/>
</dbReference>
<dbReference type="InterPro" id="IPR023164">
    <property type="entry name" value="YqgQ-like_sf"/>
</dbReference>
<dbReference type="Proteomes" id="UP000196503">
    <property type="component" value="Unassembled WGS sequence"/>
</dbReference>
<reference evidence="1 3" key="2">
    <citation type="submission" date="2017-05" db="EMBL/GenBank/DDBJ databases">
        <title>The Genome Sequence of Enterococcus faecium 2D5_DIV0622.</title>
        <authorList>
            <consortium name="The Broad Institute Genomics Platform"/>
            <consortium name="The Broad Institute Genomic Center for Infectious Diseases"/>
            <person name="Earl A."/>
            <person name="Manson A."/>
            <person name="Schwartman J."/>
            <person name="Gilmore M."/>
            <person name="Abouelleil A."/>
            <person name="Cao P."/>
            <person name="Chapman S."/>
            <person name="Cusick C."/>
            <person name="Shea T."/>
            <person name="Young S."/>
            <person name="Neafsey D."/>
            <person name="Nusbaum C."/>
            <person name="Birren B."/>
        </authorList>
    </citation>
    <scope>NUCLEOTIDE SEQUENCE [LARGE SCALE GENOMIC DNA]</scope>
    <source>
        <strain evidence="1 3">2D5_DIV0622</strain>
    </source>
</reference>
<dbReference type="SUPFAM" id="SSF158379">
    <property type="entry name" value="YqgQ-like"/>
    <property type="match status" value="1"/>
</dbReference>
<sequence>MCQVKTLYDVQQLLKQFGIYVYVGKRIYDIELMSMEVKQLFDSHLIDKETYLTAWAILKREHTLEESRGDEFKWLKK</sequence>
<dbReference type="AlphaFoldDB" id="A0A200I2U0"/>
<evidence type="ECO:0000313" key="4">
    <source>
        <dbReference type="Proteomes" id="UP000252800"/>
    </source>
</evidence>
<reference evidence="2 4" key="1">
    <citation type="submission" date="2015-06" db="EMBL/GenBank/DDBJ databases">
        <title>The Genome Sequence of Enterococcus cecorum 170AEA1.</title>
        <authorList>
            <consortium name="The Broad Institute Genomics Platform"/>
            <consortium name="The Broad Institute Genome Sequencing Center for Infectious Disease"/>
            <person name="Earl A.M."/>
            <person name="Van Tyne D."/>
            <person name="Lebreton F."/>
            <person name="Saavedra J.T."/>
            <person name="Gilmore M.S."/>
            <person name="Manson McGuire A."/>
            <person name="Clock S."/>
            <person name="Crupain M."/>
            <person name="Rangan U."/>
            <person name="Young S."/>
            <person name="Abouelleil A."/>
            <person name="Cao P."/>
            <person name="Chapman S.B."/>
            <person name="Griggs A."/>
            <person name="Priest M."/>
            <person name="Shea T."/>
            <person name="Wortman J."/>
            <person name="Nusbaum C."/>
            <person name="Birren B."/>
        </authorList>
    </citation>
    <scope>NUCLEOTIDE SEQUENCE [LARGE SCALE GENOMIC DNA]</scope>
    <source>
        <strain evidence="2 4">170AEA1</strain>
    </source>
</reference>
<dbReference type="EMBL" id="LEOY01000023">
    <property type="protein sequence ID" value="RBR27508.1"/>
    <property type="molecule type" value="Genomic_DNA"/>
</dbReference>